<dbReference type="Proteomes" id="UP001054902">
    <property type="component" value="Unassembled WGS sequence"/>
</dbReference>
<feature type="compositionally biased region" description="Basic and acidic residues" evidence="1">
    <location>
        <begin position="367"/>
        <end position="376"/>
    </location>
</feature>
<keyword evidence="2" id="KW-0732">Signal</keyword>
<feature type="region of interest" description="Disordered" evidence="1">
    <location>
        <begin position="489"/>
        <end position="514"/>
    </location>
</feature>
<evidence type="ECO:0000256" key="2">
    <source>
        <dbReference type="SAM" id="SignalP"/>
    </source>
</evidence>
<proteinExistence type="predicted"/>
<organism evidence="3 4">
    <name type="scientific">Chaetoceros tenuissimus</name>
    <dbReference type="NCBI Taxonomy" id="426638"/>
    <lineage>
        <taxon>Eukaryota</taxon>
        <taxon>Sar</taxon>
        <taxon>Stramenopiles</taxon>
        <taxon>Ochrophyta</taxon>
        <taxon>Bacillariophyta</taxon>
        <taxon>Coscinodiscophyceae</taxon>
        <taxon>Chaetocerotophycidae</taxon>
        <taxon>Chaetocerotales</taxon>
        <taxon>Chaetocerotaceae</taxon>
        <taxon>Chaetoceros</taxon>
    </lineage>
</organism>
<evidence type="ECO:0000313" key="3">
    <source>
        <dbReference type="EMBL" id="GFH50067.1"/>
    </source>
</evidence>
<sequence>MKFSTAVSSLLLASSSEAFVSSPRTASISSIAYNGAFTKPFYLQAGFGKNENSNKKHKNKSKLLKALEEDNMKDSMPVDEVLEKDVPVESLLDQVAGQDVDTKQDISEAVVSEEEAAVAEAAPESNVVAVDESVEPEVEEVMPEEPIVAAAETVPQPNIEVVGEPLDQEGDDEGLKVPSVVTEEEKAYAEGQKLLLDYFELERLRAFAEEVKKTTREEAIMAKQLGDEIVSLKAELKAAKEEAETAKYWQEETEKELVRYQEQEKLIKQAEQDAEEQKRLRMEAEQRNAARIAALEEERQREAARIEEEVRLRLAAEEEAARQKQIEEERLRYEAKLRIEEKLRLKAEAEEEERMRAEVEAAQAMAAEKERQRMEADGAPVPPVEEPVVAEQPPAVVETEEVESTVVENANEPAVTDMPMPESTDIVEEVDVATPPPVSAAEYNPEEVQVPEPTAAAFEVHDADSIVLEEVDDTPVDTAVPEDAWVSFNEPEIREKKSKGTPDVNEEGWETATPEKVVTGATKQSNWESFNEPELVKQVQEEVNVIPAPKKEEDDGWGNFYIVKDII</sequence>
<feature type="compositionally biased region" description="Basic and acidic residues" evidence="1">
    <location>
        <begin position="491"/>
        <end position="500"/>
    </location>
</feature>
<feature type="signal peptide" evidence="2">
    <location>
        <begin position="1"/>
        <end position="18"/>
    </location>
</feature>
<dbReference type="EMBL" id="BLLK01000038">
    <property type="protein sequence ID" value="GFH50067.1"/>
    <property type="molecule type" value="Genomic_DNA"/>
</dbReference>
<feature type="chain" id="PRO_5042262490" evidence="2">
    <location>
        <begin position="19"/>
        <end position="567"/>
    </location>
</feature>
<comment type="caution">
    <text evidence="3">The sequence shown here is derived from an EMBL/GenBank/DDBJ whole genome shotgun (WGS) entry which is preliminary data.</text>
</comment>
<feature type="region of interest" description="Disordered" evidence="1">
    <location>
        <begin position="362"/>
        <end position="421"/>
    </location>
</feature>
<evidence type="ECO:0000256" key="1">
    <source>
        <dbReference type="SAM" id="MobiDB-lite"/>
    </source>
</evidence>
<dbReference type="AlphaFoldDB" id="A0AAD3CQ23"/>
<evidence type="ECO:0000313" key="4">
    <source>
        <dbReference type="Proteomes" id="UP001054902"/>
    </source>
</evidence>
<protein>
    <submittedName>
        <fullName evidence="3">Uncharacterized protein</fullName>
    </submittedName>
</protein>
<keyword evidence="4" id="KW-1185">Reference proteome</keyword>
<name>A0AAD3CQ23_9STRA</name>
<accession>A0AAD3CQ23</accession>
<reference evidence="3 4" key="1">
    <citation type="journal article" date="2021" name="Sci. Rep.">
        <title>The genome of the diatom Chaetoceros tenuissimus carries an ancient integrated fragment of an extant virus.</title>
        <authorList>
            <person name="Hongo Y."/>
            <person name="Kimura K."/>
            <person name="Takaki Y."/>
            <person name="Yoshida Y."/>
            <person name="Baba S."/>
            <person name="Kobayashi G."/>
            <person name="Nagasaki K."/>
            <person name="Hano T."/>
            <person name="Tomaru Y."/>
        </authorList>
    </citation>
    <scope>NUCLEOTIDE SEQUENCE [LARGE SCALE GENOMIC DNA]</scope>
    <source>
        <strain evidence="3 4">NIES-3715</strain>
    </source>
</reference>
<gene>
    <name evidence="3" type="ORF">CTEN210_06543</name>
</gene>
<feature type="compositionally biased region" description="Low complexity" evidence="1">
    <location>
        <begin position="386"/>
        <end position="397"/>
    </location>
</feature>